<dbReference type="InterPro" id="IPR052179">
    <property type="entry name" value="DD-CPase-like"/>
</dbReference>
<dbReference type="RefSeq" id="WP_115452444.1">
    <property type="nucleotide sequence ID" value="NZ_QNQT01000005.1"/>
</dbReference>
<dbReference type="InterPro" id="IPR009045">
    <property type="entry name" value="Zn_M74/Hedgehog-like"/>
</dbReference>
<dbReference type="EMBL" id="QNQT01000005">
    <property type="protein sequence ID" value="RDU36450.1"/>
    <property type="molecule type" value="Genomic_DNA"/>
</dbReference>
<dbReference type="OrthoDB" id="9792074at2"/>
<dbReference type="GO" id="GO:0006508">
    <property type="term" value="P:proteolysis"/>
    <property type="evidence" value="ECO:0007669"/>
    <property type="project" value="InterPro"/>
</dbReference>
<dbReference type="GO" id="GO:0004180">
    <property type="term" value="F:carboxypeptidase activity"/>
    <property type="evidence" value="ECO:0007669"/>
    <property type="project" value="UniProtKB-KW"/>
</dbReference>
<accession>A0A3D8GPN5</accession>
<dbReference type="CDD" id="cd14852">
    <property type="entry name" value="LD-carboxypeptidase"/>
    <property type="match status" value="1"/>
</dbReference>
<evidence type="ECO:0000259" key="2">
    <source>
        <dbReference type="Pfam" id="PF02557"/>
    </source>
</evidence>
<proteinExistence type="predicted"/>
<keyword evidence="3" id="KW-0121">Carboxypeptidase</keyword>
<dbReference type="Gene3D" id="3.30.1380.10">
    <property type="match status" value="1"/>
</dbReference>
<evidence type="ECO:0000313" key="3">
    <source>
        <dbReference type="EMBL" id="RDU36450.1"/>
    </source>
</evidence>
<gene>
    <name evidence="3" type="ORF">DRW41_13030</name>
</gene>
<evidence type="ECO:0000313" key="4">
    <source>
        <dbReference type="Proteomes" id="UP000257144"/>
    </source>
</evidence>
<dbReference type="InterPro" id="IPR058193">
    <property type="entry name" value="VanY/YodJ_core_dom"/>
</dbReference>
<sequence>MKRILLIISSWLLLSGCSEMDALVKKIPILKDRINTESSHEQEGIQTSGRKEQAETASQTQDGPVLEAAYFNQIAIEGGRKEIQNPDNILVLVNKEFSLSGEYRPNDLVKPEIAFSFGDQDLEKSLIRQEAAKAIEEMFKKAKEENIELFAVSGYRSYDRQKDLFDAEVKESGEELATQAVALPGQSEHQTGLTMDIASKSTNLNLTQEFGETPEGKWLAANAHKFGFILRYPKGKESITQYQYEPWHFRYVGNEAAKVIFEKDWTLEEFFQQVKKI</sequence>
<dbReference type="Pfam" id="PF02557">
    <property type="entry name" value="VanY"/>
    <property type="match status" value="1"/>
</dbReference>
<evidence type="ECO:0000256" key="1">
    <source>
        <dbReference type="SAM" id="MobiDB-lite"/>
    </source>
</evidence>
<feature type="region of interest" description="Disordered" evidence="1">
    <location>
        <begin position="36"/>
        <end position="61"/>
    </location>
</feature>
<name>A0A3D8GPN5_9BACI</name>
<organism evidence="3 4">
    <name type="scientific">Neobacillus piezotolerans</name>
    <dbReference type="NCBI Taxonomy" id="2259171"/>
    <lineage>
        <taxon>Bacteria</taxon>
        <taxon>Bacillati</taxon>
        <taxon>Bacillota</taxon>
        <taxon>Bacilli</taxon>
        <taxon>Bacillales</taxon>
        <taxon>Bacillaceae</taxon>
        <taxon>Neobacillus</taxon>
    </lineage>
</organism>
<dbReference type="PROSITE" id="PS51257">
    <property type="entry name" value="PROKAR_LIPOPROTEIN"/>
    <property type="match status" value="1"/>
</dbReference>
<dbReference type="InterPro" id="IPR003709">
    <property type="entry name" value="VanY-like_core_dom"/>
</dbReference>
<dbReference type="AlphaFoldDB" id="A0A3D8GPN5"/>
<protein>
    <submittedName>
        <fullName evidence="3">D-alanyl-D-alanine carboxypeptidase family protein</fullName>
    </submittedName>
</protein>
<dbReference type="PANTHER" id="PTHR34385">
    <property type="entry name" value="D-ALANYL-D-ALANINE CARBOXYPEPTIDASE"/>
    <property type="match status" value="1"/>
</dbReference>
<feature type="domain" description="D-alanyl-D-alanine carboxypeptidase-like core" evidence="2">
    <location>
        <begin position="126"/>
        <end position="253"/>
    </location>
</feature>
<dbReference type="SUPFAM" id="SSF55166">
    <property type="entry name" value="Hedgehog/DD-peptidase"/>
    <property type="match status" value="1"/>
</dbReference>
<keyword evidence="3" id="KW-0645">Protease</keyword>
<dbReference type="PANTHER" id="PTHR34385:SF1">
    <property type="entry name" value="PEPTIDOGLYCAN L-ALANYL-D-GLUTAMATE ENDOPEPTIDASE CWLK"/>
    <property type="match status" value="1"/>
</dbReference>
<keyword evidence="3" id="KW-0378">Hydrolase</keyword>
<reference evidence="3 4" key="1">
    <citation type="submission" date="2018-07" db="EMBL/GenBank/DDBJ databases">
        <title>Bacillus sp. YLB-04 draft genome sequence.</title>
        <authorList>
            <person name="Yu L."/>
            <person name="Tang X."/>
        </authorList>
    </citation>
    <scope>NUCLEOTIDE SEQUENCE [LARGE SCALE GENOMIC DNA]</scope>
    <source>
        <strain evidence="3 4">YLB-04</strain>
    </source>
</reference>
<keyword evidence="4" id="KW-1185">Reference proteome</keyword>
<dbReference type="Proteomes" id="UP000257144">
    <property type="component" value="Unassembled WGS sequence"/>
</dbReference>
<comment type="caution">
    <text evidence="3">The sequence shown here is derived from an EMBL/GenBank/DDBJ whole genome shotgun (WGS) entry which is preliminary data.</text>
</comment>
<feature type="compositionally biased region" description="Basic and acidic residues" evidence="1">
    <location>
        <begin position="36"/>
        <end position="54"/>
    </location>
</feature>